<dbReference type="Gene3D" id="3.50.50.60">
    <property type="entry name" value="FAD/NAD(P)-binding domain"/>
    <property type="match status" value="1"/>
</dbReference>
<gene>
    <name evidence="2" type="ORF">GGR27_003335</name>
</gene>
<dbReference type="Proteomes" id="UP000770785">
    <property type="component" value="Unassembled WGS sequence"/>
</dbReference>
<proteinExistence type="predicted"/>
<comment type="caution">
    <text evidence="2">The sequence shown here is derived from an EMBL/GenBank/DDBJ whole genome shotgun (WGS) entry which is preliminary data.</text>
</comment>
<organism evidence="2 3">
    <name type="scientific">Neolewinella antarctica</name>
    <dbReference type="NCBI Taxonomy" id="442734"/>
    <lineage>
        <taxon>Bacteria</taxon>
        <taxon>Pseudomonadati</taxon>
        <taxon>Bacteroidota</taxon>
        <taxon>Saprospiria</taxon>
        <taxon>Saprospirales</taxon>
        <taxon>Lewinellaceae</taxon>
        <taxon>Neolewinella</taxon>
    </lineage>
</organism>
<protein>
    <submittedName>
        <fullName evidence="2">Protoporphyrinogen oxidase</fullName>
    </submittedName>
</protein>
<dbReference type="InterPro" id="IPR002937">
    <property type="entry name" value="Amino_oxidase"/>
</dbReference>
<evidence type="ECO:0000259" key="1">
    <source>
        <dbReference type="Pfam" id="PF01593"/>
    </source>
</evidence>
<dbReference type="RefSeq" id="WP_168039273.1">
    <property type="nucleotide sequence ID" value="NZ_JAATJH010000006.1"/>
</dbReference>
<dbReference type="InterPro" id="IPR036188">
    <property type="entry name" value="FAD/NAD-bd_sf"/>
</dbReference>
<evidence type="ECO:0000313" key="2">
    <source>
        <dbReference type="EMBL" id="NJC27817.1"/>
    </source>
</evidence>
<reference evidence="2 3" key="1">
    <citation type="submission" date="2020-03" db="EMBL/GenBank/DDBJ databases">
        <title>Genomic Encyclopedia of Type Strains, Phase IV (KMG-IV): sequencing the most valuable type-strain genomes for metagenomic binning, comparative biology and taxonomic classification.</title>
        <authorList>
            <person name="Goeker M."/>
        </authorList>
    </citation>
    <scope>NUCLEOTIDE SEQUENCE [LARGE SCALE GENOMIC DNA]</scope>
    <source>
        <strain evidence="2 3">DSM 105096</strain>
    </source>
</reference>
<dbReference type="EMBL" id="JAATJH010000006">
    <property type="protein sequence ID" value="NJC27817.1"/>
    <property type="molecule type" value="Genomic_DNA"/>
</dbReference>
<dbReference type="PANTHER" id="PTHR42841">
    <property type="entry name" value="AMINE OXIDASE"/>
    <property type="match status" value="1"/>
</dbReference>
<accession>A0ABX0XF33</accession>
<feature type="domain" description="Amine oxidase" evidence="1">
    <location>
        <begin position="13"/>
        <end position="412"/>
    </location>
</feature>
<name>A0ABX0XF33_9BACT</name>
<evidence type="ECO:0000313" key="3">
    <source>
        <dbReference type="Proteomes" id="UP000770785"/>
    </source>
</evidence>
<sequence>MAKPQTIIIGAGVAGLIAAYELEQAGYSPILLEAGDRVGGRLRTDVVEGFRLDHGFQVLLSGYPEVKRYLDLGALGAKAFRPGGHIHTRQQHFRFADPLREPAQIIRSALSPVGTLADKLKLGRLGLNLRRKSVEDCFKEKYTETKTIDYLWSLGFSEQIVERFFRPFFGGIFLETELATPAAMFRFIFKMFGEGDALLPAEGIEAVAKQLAGKLAATDIRLNTQVERVEDNRVVLAGGLSFEAPGGIIIACPPDKILPQLAGDSLAWKTTSNLYFYSSRRLKENRLINLVSDPTSLINTFTVLDEVAPTYKLDGQGGSLISVTLRNPLEREGQIGQAEQDLLRHSRLPNDSLRFLKHYEVKRALPILNPVSFRYDATHSRIVNRTFLAGDHQLNGSLDAAMRSGRLAAEGLLRT</sequence>
<dbReference type="SUPFAM" id="SSF51905">
    <property type="entry name" value="FAD/NAD(P)-binding domain"/>
    <property type="match status" value="1"/>
</dbReference>
<keyword evidence="3" id="KW-1185">Reference proteome</keyword>
<dbReference type="Pfam" id="PF01593">
    <property type="entry name" value="Amino_oxidase"/>
    <property type="match status" value="1"/>
</dbReference>